<reference evidence="2" key="1">
    <citation type="journal article" date="2014" name="Int. J. Syst. Evol. Microbiol.">
        <title>Complete genome sequence of Corynebacterium casei LMG S-19264T (=DSM 44701T), isolated from a smear-ripened cheese.</title>
        <authorList>
            <consortium name="US DOE Joint Genome Institute (JGI-PGF)"/>
            <person name="Walter F."/>
            <person name="Albersmeier A."/>
            <person name="Kalinowski J."/>
            <person name="Ruckert C."/>
        </authorList>
    </citation>
    <scope>NUCLEOTIDE SEQUENCE</scope>
    <source>
        <strain evidence="2">KCTC 32513</strain>
    </source>
</reference>
<feature type="transmembrane region" description="Helical" evidence="1">
    <location>
        <begin position="137"/>
        <end position="158"/>
    </location>
</feature>
<comment type="caution">
    <text evidence="2">The sequence shown here is derived from an EMBL/GenBank/DDBJ whole genome shotgun (WGS) entry which is preliminary data.</text>
</comment>
<protein>
    <recommendedName>
        <fullName evidence="4">DUF805 domain-containing protein</fullName>
    </recommendedName>
</protein>
<organism evidence="2 3">
    <name type="scientific">Algimonas arctica</name>
    <dbReference type="NCBI Taxonomy" id="1479486"/>
    <lineage>
        <taxon>Bacteria</taxon>
        <taxon>Pseudomonadati</taxon>
        <taxon>Pseudomonadota</taxon>
        <taxon>Alphaproteobacteria</taxon>
        <taxon>Maricaulales</taxon>
        <taxon>Robiginitomaculaceae</taxon>
        <taxon>Algimonas</taxon>
    </lineage>
</organism>
<evidence type="ECO:0000313" key="3">
    <source>
        <dbReference type="Proteomes" id="UP000634004"/>
    </source>
</evidence>
<gene>
    <name evidence="2" type="ORF">GCM10009069_27170</name>
</gene>
<keyword evidence="3" id="KW-1185">Reference proteome</keyword>
<evidence type="ECO:0000256" key="1">
    <source>
        <dbReference type="SAM" id="Phobius"/>
    </source>
</evidence>
<feature type="transmembrane region" description="Helical" evidence="1">
    <location>
        <begin position="47"/>
        <end position="67"/>
    </location>
</feature>
<reference evidence="2" key="2">
    <citation type="submission" date="2020-09" db="EMBL/GenBank/DDBJ databases">
        <authorList>
            <person name="Sun Q."/>
            <person name="Kim S."/>
        </authorList>
    </citation>
    <scope>NUCLEOTIDE SEQUENCE</scope>
    <source>
        <strain evidence="2">KCTC 32513</strain>
    </source>
</reference>
<evidence type="ECO:0008006" key="4">
    <source>
        <dbReference type="Google" id="ProtNLM"/>
    </source>
</evidence>
<dbReference type="InterPro" id="IPR008523">
    <property type="entry name" value="DUF805"/>
</dbReference>
<dbReference type="Proteomes" id="UP000634004">
    <property type="component" value="Unassembled WGS sequence"/>
</dbReference>
<keyword evidence="1" id="KW-0472">Membrane</keyword>
<keyword evidence="1" id="KW-0812">Transmembrane</keyword>
<name>A0A8J3CSJ7_9PROT</name>
<proteinExistence type="predicted"/>
<keyword evidence="1" id="KW-1133">Transmembrane helix</keyword>
<dbReference type="EMBL" id="BMZH01000015">
    <property type="protein sequence ID" value="GHB02957.1"/>
    <property type="molecule type" value="Genomic_DNA"/>
</dbReference>
<dbReference type="AlphaFoldDB" id="A0A8J3CSJ7"/>
<accession>A0A8J3CSJ7</accession>
<dbReference type="Pfam" id="PF05656">
    <property type="entry name" value="DUF805"/>
    <property type="match status" value="1"/>
</dbReference>
<evidence type="ECO:0000313" key="2">
    <source>
        <dbReference type="EMBL" id="GHB02957.1"/>
    </source>
</evidence>
<sequence length="173" mass="19396">MFKTALYHLFVPSGRTDRKTFWLTLAVFSTLVVAFRAGLFMNDPAGVFYFWGFLIWMTMLFCGTFAVYGKRLKDFGRSVLMIILLITAILAVLMVIMLANGGAEYFDAYSQYDRQATIDPEIRRAINARYQEQMASAGTLVTGTISAMLVGFTLWVGLTPGDKGDNRYGPPPR</sequence>
<feature type="transmembrane region" description="Helical" evidence="1">
    <location>
        <begin position="21"/>
        <end position="41"/>
    </location>
</feature>
<dbReference type="GO" id="GO:0016020">
    <property type="term" value="C:membrane"/>
    <property type="evidence" value="ECO:0007669"/>
    <property type="project" value="InterPro"/>
</dbReference>
<feature type="transmembrane region" description="Helical" evidence="1">
    <location>
        <begin position="79"/>
        <end position="99"/>
    </location>
</feature>
<dbReference type="RefSeq" id="WP_189499344.1">
    <property type="nucleotide sequence ID" value="NZ_BMZH01000015.1"/>
</dbReference>